<accession>A0A5C6APD5</accession>
<dbReference type="Pfam" id="PF00534">
    <property type="entry name" value="Glycos_transf_1"/>
    <property type="match status" value="1"/>
</dbReference>
<dbReference type="InterPro" id="IPR028098">
    <property type="entry name" value="Glyco_trans_4-like_N"/>
</dbReference>
<dbReference type="SUPFAM" id="SSF53756">
    <property type="entry name" value="UDP-Glycosyltransferase/glycogen phosphorylase"/>
    <property type="match status" value="1"/>
</dbReference>
<dbReference type="EC" id="2.4.-.-" evidence="3"/>
<feature type="domain" description="Glycosyl transferase family 1" evidence="1">
    <location>
        <begin position="183"/>
        <end position="348"/>
    </location>
</feature>
<dbReference type="InterPro" id="IPR001296">
    <property type="entry name" value="Glyco_trans_1"/>
</dbReference>
<keyword evidence="4" id="KW-1185">Reference proteome</keyword>
<reference evidence="3 4" key="1">
    <citation type="submission" date="2019-02" db="EMBL/GenBank/DDBJ databases">
        <title>Deep-cultivation of Planctomycetes and their phenomic and genomic characterization uncovers novel biology.</title>
        <authorList>
            <person name="Wiegand S."/>
            <person name="Jogler M."/>
            <person name="Boedeker C."/>
            <person name="Pinto D."/>
            <person name="Vollmers J."/>
            <person name="Rivas-Marin E."/>
            <person name="Kohn T."/>
            <person name="Peeters S.H."/>
            <person name="Heuer A."/>
            <person name="Rast P."/>
            <person name="Oberbeckmann S."/>
            <person name="Bunk B."/>
            <person name="Jeske O."/>
            <person name="Meyerdierks A."/>
            <person name="Storesund J.E."/>
            <person name="Kallscheuer N."/>
            <person name="Luecker S."/>
            <person name="Lage O.M."/>
            <person name="Pohl T."/>
            <person name="Merkel B.J."/>
            <person name="Hornburger P."/>
            <person name="Mueller R.-W."/>
            <person name="Bruemmer F."/>
            <person name="Labrenz M."/>
            <person name="Spormann A.M."/>
            <person name="Op Den Camp H."/>
            <person name="Overmann J."/>
            <person name="Amann R."/>
            <person name="Jetten M.S.M."/>
            <person name="Mascher T."/>
            <person name="Medema M.H."/>
            <person name="Devos D.P."/>
            <person name="Kaster A.-K."/>
            <person name="Ovreas L."/>
            <person name="Rohde M."/>
            <person name="Galperin M.Y."/>
            <person name="Jogler C."/>
        </authorList>
    </citation>
    <scope>NUCLEOTIDE SEQUENCE [LARGE SCALE GENOMIC DNA]</scope>
    <source>
        <strain evidence="3 4">Pla52n</strain>
    </source>
</reference>
<evidence type="ECO:0000259" key="2">
    <source>
        <dbReference type="Pfam" id="PF13439"/>
    </source>
</evidence>
<name>A0A5C6APD5_9BACT</name>
<keyword evidence="3" id="KW-0328">Glycosyltransferase</keyword>
<dbReference type="GO" id="GO:0016757">
    <property type="term" value="F:glycosyltransferase activity"/>
    <property type="evidence" value="ECO:0007669"/>
    <property type="project" value="UniProtKB-KW"/>
</dbReference>
<proteinExistence type="predicted"/>
<evidence type="ECO:0000313" key="4">
    <source>
        <dbReference type="Proteomes" id="UP000320176"/>
    </source>
</evidence>
<evidence type="ECO:0000313" key="3">
    <source>
        <dbReference type="EMBL" id="TWU01281.1"/>
    </source>
</evidence>
<organism evidence="3 4">
    <name type="scientific">Stieleria varia</name>
    <dbReference type="NCBI Taxonomy" id="2528005"/>
    <lineage>
        <taxon>Bacteria</taxon>
        <taxon>Pseudomonadati</taxon>
        <taxon>Planctomycetota</taxon>
        <taxon>Planctomycetia</taxon>
        <taxon>Pirellulales</taxon>
        <taxon>Pirellulaceae</taxon>
        <taxon>Stieleria</taxon>
    </lineage>
</organism>
<dbReference type="RefSeq" id="WP_146521728.1">
    <property type="nucleotide sequence ID" value="NZ_CP151726.1"/>
</dbReference>
<dbReference type="Pfam" id="PF13439">
    <property type="entry name" value="Glyco_transf_4"/>
    <property type="match status" value="1"/>
</dbReference>
<comment type="caution">
    <text evidence="3">The sequence shown here is derived from an EMBL/GenBank/DDBJ whole genome shotgun (WGS) entry which is preliminary data.</text>
</comment>
<sequence>MSNDLPTICQVLHSLTVGGAEVLAREYAVNAAGKFNTVFACLDEIGTIGNELLDCGYVVEKLDRRSGFDHAVARRLRRFCLDHDVDVIHAHQYTPFFYASLCRFPGRRPPILFTEHGRHFPDTRRPKRVFANRFLLGRRDHITAVGNHVRTALIQNEGFSADRIQVIHNGIDVDAFRSSEADRATVRGELGIMEGQVAVFHVARLNPLKDHATALRAWQRLRDAPHIRLFLVGDGEERQSIEAFIGEHRLHSTVSLLGLRDDVRRLLPAADVFLLSSVSEGIPLTLIEAMATSLPCVSTSVGGIPEVVVNGETGLLSSAGDDISIADHIRTLADDPGMRNRLGDHGRRRAEQMFSNVDMHSRYHHIYSQLCAGQSIRCPR</sequence>
<feature type="domain" description="Glycosyltransferase subfamily 4-like N-terminal" evidence="2">
    <location>
        <begin position="17"/>
        <end position="174"/>
    </location>
</feature>
<dbReference type="OrthoDB" id="232381at2"/>
<dbReference type="PANTHER" id="PTHR12526">
    <property type="entry name" value="GLYCOSYLTRANSFERASE"/>
    <property type="match status" value="1"/>
</dbReference>
<dbReference type="Gene3D" id="3.40.50.2000">
    <property type="entry name" value="Glycogen Phosphorylase B"/>
    <property type="match status" value="2"/>
</dbReference>
<dbReference type="PANTHER" id="PTHR12526:SF630">
    <property type="entry name" value="GLYCOSYLTRANSFERASE"/>
    <property type="match status" value="1"/>
</dbReference>
<gene>
    <name evidence="3" type="primary">epsD_2</name>
    <name evidence="3" type="ORF">Pla52n_46550</name>
</gene>
<keyword evidence="3" id="KW-0808">Transferase</keyword>
<dbReference type="AlphaFoldDB" id="A0A5C6APD5"/>
<protein>
    <submittedName>
        <fullName evidence="3">Putative glycosyltransferase EpsD</fullName>
        <ecNumber evidence="3">2.4.-.-</ecNumber>
    </submittedName>
</protein>
<evidence type="ECO:0000259" key="1">
    <source>
        <dbReference type="Pfam" id="PF00534"/>
    </source>
</evidence>
<dbReference type="EMBL" id="SJPN01000005">
    <property type="protein sequence ID" value="TWU01281.1"/>
    <property type="molecule type" value="Genomic_DNA"/>
</dbReference>
<dbReference type="Proteomes" id="UP000320176">
    <property type="component" value="Unassembled WGS sequence"/>
</dbReference>